<organism evidence="1 2">
    <name type="scientific">Penicillium atrosanguineum</name>
    <dbReference type="NCBI Taxonomy" id="1132637"/>
    <lineage>
        <taxon>Eukaryota</taxon>
        <taxon>Fungi</taxon>
        <taxon>Dikarya</taxon>
        <taxon>Ascomycota</taxon>
        <taxon>Pezizomycotina</taxon>
        <taxon>Eurotiomycetes</taxon>
        <taxon>Eurotiomycetidae</taxon>
        <taxon>Eurotiales</taxon>
        <taxon>Aspergillaceae</taxon>
        <taxon>Penicillium</taxon>
    </lineage>
</organism>
<dbReference type="OrthoDB" id="4158087at2759"/>
<protein>
    <submittedName>
        <fullName evidence="1">Uncharacterized protein</fullName>
    </submittedName>
</protein>
<gene>
    <name evidence="1" type="ORF">N7476_007305</name>
</gene>
<name>A0A9W9PU96_9EURO</name>
<dbReference type="Proteomes" id="UP001147746">
    <property type="component" value="Unassembled WGS sequence"/>
</dbReference>
<reference evidence="1" key="1">
    <citation type="submission" date="2022-12" db="EMBL/GenBank/DDBJ databases">
        <authorList>
            <person name="Petersen C."/>
        </authorList>
    </citation>
    <scope>NUCLEOTIDE SEQUENCE</scope>
    <source>
        <strain evidence="1">IBT 21472</strain>
    </source>
</reference>
<reference evidence="1" key="2">
    <citation type="journal article" date="2023" name="IMA Fungus">
        <title>Comparative genomic study of the Penicillium genus elucidates a diverse pangenome and 15 lateral gene transfer events.</title>
        <authorList>
            <person name="Petersen C."/>
            <person name="Sorensen T."/>
            <person name="Nielsen M.R."/>
            <person name="Sondergaard T.E."/>
            <person name="Sorensen J.L."/>
            <person name="Fitzpatrick D.A."/>
            <person name="Frisvad J.C."/>
            <person name="Nielsen K.L."/>
        </authorList>
    </citation>
    <scope>NUCLEOTIDE SEQUENCE</scope>
    <source>
        <strain evidence="1">IBT 21472</strain>
    </source>
</reference>
<proteinExistence type="predicted"/>
<dbReference type="PANTHER" id="PTHR37540:SF9">
    <property type="entry name" value="ZN(2)-C6 FUNGAL-TYPE DOMAIN-CONTAINING PROTEIN"/>
    <property type="match status" value="1"/>
</dbReference>
<evidence type="ECO:0000313" key="1">
    <source>
        <dbReference type="EMBL" id="KAJ5311445.1"/>
    </source>
</evidence>
<dbReference type="PANTHER" id="PTHR37540">
    <property type="entry name" value="TRANSCRIPTION FACTOR (ACR-2), PUTATIVE-RELATED-RELATED"/>
    <property type="match status" value="1"/>
</dbReference>
<dbReference type="AlphaFoldDB" id="A0A9W9PU96"/>
<sequence>MEQKFIFMNGLSNDEESKKLMRRHVMKGKNAGKKLHRRSRLELQVTRSRPNVATDSLHICRDLREEYHYADWRYVSPDRLSIDFGNAFLTFSLPVEVTPYSLEVINEYFIYTSDRIYPIKLGVSLHDAKFLWLKVLFESEATYHCSLALMQASNEIFHCNGQSSPKALYHLSQTFSQVKKRLEGENALSDSTIAIVMSLINQEQIRQQHAAAAVHVKGLEKMIELRGDSVNLKGMLRSY</sequence>
<comment type="caution">
    <text evidence="1">The sequence shown here is derived from an EMBL/GenBank/DDBJ whole genome shotgun (WGS) entry which is preliminary data.</text>
</comment>
<accession>A0A9W9PU96</accession>
<dbReference type="EMBL" id="JAPZBO010000007">
    <property type="protein sequence ID" value="KAJ5311445.1"/>
    <property type="molecule type" value="Genomic_DNA"/>
</dbReference>
<evidence type="ECO:0000313" key="2">
    <source>
        <dbReference type="Proteomes" id="UP001147746"/>
    </source>
</evidence>
<keyword evidence="2" id="KW-1185">Reference proteome</keyword>